<dbReference type="PROSITE" id="PS00903">
    <property type="entry name" value="CYT_DCMP_DEAMINASES_1"/>
    <property type="match status" value="1"/>
</dbReference>
<evidence type="ECO:0000256" key="2">
    <source>
        <dbReference type="ARBA" id="ARBA00022833"/>
    </source>
</evidence>
<proteinExistence type="predicted"/>
<dbReference type="InterPro" id="IPR002125">
    <property type="entry name" value="CMP_dCMP_dom"/>
</dbReference>
<dbReference type="PROSITE" id="PS51747">
    <property type="entry name" value="CYT_DCMP_DEAMINASES_2"/>
    <property type="match status" value="1"/>
</dbReference>
<sequence>MENHEPFLREAITLSKSAVENGDEPFGSVLVKDGEVILRAENSVFTGHDMTNHAEMNLVKLAAQQYDTAFLGDCTLYTSTEPCAMCSGAIYWSGIGRMVFACSETRLGEIAGIGLNVPSRAVLQTGARIVTVVGPDPELEDEAAEVHQEFWPKHLGKA</sequence>
<evidence type="ECO:0000313" key="5">
    <source>
        <dbReference type="Proteomes" id="UP000039660"/>
    </source>
</evidence>
<dbReference type="PANTHER" id="PTHR11079">
    <property type="entry name" value="CYTOSINE DEAMINASE FAMILY MEMBER"/>
    <property type="match status" value="1"/>
</dbReference>
<feature type="domain" description="CMP/dCMP-type deaminase" evidence="3">
    <location>
        <begin position="2"/>
        <end position="115"/>
    </location>
</feature>
<keyword evidence="2" id="KW-0862">Zinc</keyword>
<evidence type="ECO:0000313" key="4">
    <source>
        <dbReference type="EMBL" id="CDZ45695.1"/>
    </source>
</evidence>
<dbReference type="InterPro" id="IPR016192">
    <property type="entry name" value="APOBEC/CMP_deaminase_Zn-bd"/>
</dbReference>
<dbReference type="RefSeq" id="WP_046631975.1">
    <property type="nucleotide sequence ID" value="NZ_CCRK01000002.1"/>
</dbReference>
<dbReference type="EMBL" id="CCRK01000002">
    <property type="protein sequence ID" value="CDZ45695.1"/>
    <property type="molecule type" value="Genomic_DNA"/>
</dbReference>
<organism evidence="4 5">
    <name type="scientific">Neorhizobium galegae bv. officinalis</name>
    <dbReference type="NCBI Taxonomy" id="323656"/>
    <lineage>
        <taxon>Bacteria</taxon>
        <taxon>Pseudomonadati</taxon>
        <taxon>Pseudomonadota</taxon>
        <taxon>Alphaproteobacteria</taxon>
        <taxon>Hyphomicrobiales</taxon>
        <taxon>Rhizobiaceae</taxon>
        <taxon>Rhizobium/Agrobacterium group</taxon>
        <taxon>Neorhizobium</taxon>
    </lineage>
</organism>
<dbReference type="InterPro" id="IPR016193">
    <property type="entry name" value="Cytidine_deaminase-like"/>
</dbReference>
<dbReference type="GO" id="GO:0008270">
    <property type="term" value="F:zinc ion binding"/>
    <property type="evidence" value="ECO:0007669"/>
    <property type="project" value="InterPro"/>
</dbReference>
<name>A0A0T7GEI0_NEOGA</name>
<dbReference type="AlphaFoldDB" id="A0A0T7GEI0"/>
<reference evidence="4 5" key="1">
    <citation type="submission" date="2014-08" db="EMBL/GenBank/DDBJ databases">
        <authorList>
            <person name="Chen Y.-H."/>
        </authorList>
    </citation>
    <scope>NUCLEOTIDE SEQUENCE [LARGE SCALE GENOMIC DNA]</scope>
</reference>
<accession>A0A0T7GEI0</accession>
<protein>
    <submittedName>
        <fullName evidence="4">Putative purine deaminase protein</fullName>
    </submittedName>
</protein>
<gene>
    <name evidence="4" type="ORF">NGAL_HAMBI1189_10340</name>
</gene>
<dbReference type="PANTHER" id="PTHR11079:SF179">
    <property type="entry name" value="TRNA(ADENINE(34)) DEAMINASE, CHLOROPLASTIC"/>
    <property type="match status" value="1"/>
</dbReference>
<keyword evidence="1" id="KW-0479">Metal-binding</keyword>
<dbReference type="CDD" id="cd01285">
    <property type="entry name" value="nucleoside_deaminase"/>
    <property type="match status" value="1"/>
</dbReference>
<evidence type="ECO:0000259" key="3">
    <source>
        <dbReference type="PROSITE" id="PS51747"/>
    </source>
</evidence>
<dbReference type="Gene3D" id="3.40.140.10">
    <property type="entry name" value="Cytidine Deaminase, domain 2"/>
    <property type="match status" value="1"/>
</dbReference>
<dbReference type="SUPFAM" id="SSF53927">
    <property type="entry name" value="Cytidine deaminase-like"/>
    <property type="match status" value="1"/>
</dbReference>
<dbReference type="Proteomes" id="UP000039660">
    <property type="component" value="Unassembled WGS sequence"/>
</dbReference>
<dbReference type="Pfam" id="PF00383">
    <property type="entry name" value="dCMP_cyt_deam_1"/>
    <property type="match status" value="1"/>
</dbReference>
<dbReference type="GO" id="GO:0016787">
    <property type="term" value="F:hydrolase activity"/>
    <property type="evidence" value="ECO:0007669"/>
    <property type="project" value="InterPro"/>
</dbReference>
<evidence type="ECO:0000256" key="1">
    <source>
        <dbReference type="ARBA" id="ARBA00022723"/>
    </source>
</evidence>